<keyword evidence="4" id="KW-1185">Reference proteome</keyword>
<gene>
    <name evidence="3" type="ORF">PoB_005447100</name>
</gene>
<feature type="signal peptide" evidence="2">
    <location>
        <begin position="1"/>
        <end position="20"/>
    </location>
</feature>
<feature type="compositionally biased region" description="Acidic residues" evidence="1">
    <location>
        <begin position="57"/>
        <end position="71"/>
    </location>
</feature>
<reference evidence="3 4" key="1">
    <citation type="journal article" date="2021" name="Elife">
        <title>Chloroplast acquisition without the gene transfer in kleptoplastic sea slugs, Plakobranchus ocellatus.</title>
        <authorList>
            <person name="Maeda T."/>
            <person name="Takahashi S."/>
            <person name="Yoshida T."/>
            <person name="Shimamura S."/>
            <person name="Takaki Y."/>
            <person name="Nagai Y."/>
            <person name="Toyoda A."/>
            <person name="Suzuki Y."/>
            <person name="Arimoto A."/>
            <person name="Ishii H."/>
            <person name="Satoh N."/>
            <person name="Nishiyama T."/>
            <person name="Hasebe M."/>
            <person name="Maruyama T."/>
            <person name="Minagawa J."/>
            <person name="Obokata J."/>
            <person name="Shigenobu S."/>
        </authorList>
    </citation>
    <scope>NUCLEOTIDE SEQUENCE [LARGE SCALE GENOMIC DNA]</scope>
</reference>
<protein>
    <submittedName>
        <fullName evidence="3">Uncharacterized protein</fullName>
    </submittedName>
</protein>
<evidence type="ECO:0000313" key="3">
    <source>
        <dbReference type="EMBL" id="GFO27966.1"/>
    </source>
</evidence>
<evidence type="ECO:0000313" key="4">
    <source>
        <dbReference type="Proteomes" id="UP000735302"/>
    </source>
</evidence>
<dbReference type="AlphaFoldDB" id="A0AAV4C5H0"/>
<organism evidence="3 4">
    <name type="scientific">Plakobranchus ocellatus</name>
    <dbReference type="NCBI Taxonomy" id="259542"/>
    <lineage>
        <taxon>Eukaryota</taxon>
        <taxon>Metazoa</taxon>
        <taxon>Spiralia</taxon>
        <taxon>Lophotrochozoa</taxon>
        <taxon>Mollusca</taxon>
        <taxon>Gastropoda</taxon>
        <taxon>Heterobranchia</taxon>
        <taxon>Euthyneura</taxon>
        <taxon>Panpulmonata</taxon>
        <taxon>Sacoglossa</taxon>
        <taxon>Placobranchoidea</taxon>
        <taxon>Plakobranchidae</taxon>
        <taxon>Plakobranchus</taxon>
    </lineage>
</organism>
<comment type="caution">
    <text evidence="3">The sequence shown here is derived from an EMBL/GenBank/DDBJ whole genome shotgun (WGS) entry which is preliminary data.</text>
</comment>
<accession>A0AAV4C5H0</accession>
<evidence type="ECO:0000256" key="1">
    <source>
        <dbReference type="SAM" id="MobiDB-lite"/>
    </source>
</evidence>
<name>A0AAV4C5H0_9GAST</name>
<keyword evidence="2" id="KW-0732">Signal</keyword>
<dbReference type="Proteomes" id="UP000735302">
    <property type="component" value="Unassembled WGS sequence"/>
</dbReference>
<dbReference type="EMBL" id="BLXT01005980">
    <property type="protein sequence ID" value="GFO27966.1"/>
    <property type="molecule type" value="Genomic_DNA"/>
</dbReference>
<evidence type="ECO:0000256" key="2">
    <source>
        <dbReference type="SAM" id="SignalP"/>
    </source>
</evidence>
<sequence length="84" mass="9731">MANSVMLIFLSLWLRHRLLSWSKTHAYHGYTSLEVRLVKSSMSSARLHFAADGDHGCDDEEEEEEEDVNRECDDELVNYLNNIS</sequence>
<proteinExistence type="predicted"/>
<feature type="region of interest" description="Disordered" evidence="1">
    <location>
        <begin position="52"/>
        <end position="71"/>
    </location>
</feature>
<feature type="chain" id="PRO_5043371598" evidence="2">
    <location>
        <begin position="21"/>
        <end position="84"/>
    </location>
</feature>